<feature type="domain" description="FecR protein" evidence="2">
    <location>
        <begin position="121"/>
        <end position="217"/>
    </location>
</feature>
<dbReference type="OrthoDB" id="1523735at2"/>
<dbReference type="InterPro" id="IPR012373">
    <property type="entry name" value="Ferrdict_sens_TM"/>
</dbReference>
<dbReference type="RefSeq" id="WP_090559695.1">
    <property type="nucleotide sequence ID" value="NZ_FNRA01000014.1"/>
</dbReference>
<keyword evidence="5" id="KW-1185">Reference proteome</keyword>
<dbReference type="Gene3D" id="3.55.50.30">
    <property type="match status" value="1"/>
</dbReference>
<accession>A0A1H4H8Z5</accession>
<dbReference type="PIRSF" id="PIRSF018266">
    <property type="entry name" value="FecR"/>
    <property type="match status" value="1"/>
</dbReference>
<name>A0A1H4H8Z5_9SPHI</name>
<feature type="transmembrane region" description="Helical" evidence="1">
    <location>
        <begin position="92"/>
        <end position="112"/>
    </location>
</feature>
<dbReference type="AlphaFoldDB" id="A0A1H4H8Z5"/>
<keyword evidence="1" id="KW-0812">Transmembrane</keyword>
<keyword evidence="1" id="KW-1133">Transmembrane helix</keyword>
<protein>
    <submittedName>
        <fullName evidence="4">FecR family protein</fullName>
    </submittedName>
</protein>
<dbReference type="EMBL" id="FNRA01000014">
    <property type="protein sequence ID" value="SEB18175.1"/>
    <property type="molecule type" value="Genomic_DNA"/>
</dbReference>
<feature type="domain" description="Protein FecR C-terminal" evidence="3">
    <location>
        <begin position="285"/>
        <end position="353"/>
    </location>
</feature>
<evidence type="ECO:0000313" key="5">
    <source>
        <dbReference type="Proteomes" id="UP000198850"/>
    </source>
</evidence>
<dbReference type="STRING" id="425514.SAMN05443550_11471"/>
<sequence length="354" mass="40767">MDSNKIIELLARKMAGEATATELEQLNELMAGYPDTVYYEEILKEIWQTSAQNNEQLPLDELYLRHQFRYYVDFAAPAERPVSKTYDPFEKLLAGAAGILVILLICFAWWYITDGDGVKTRIVAGKGIRKKLMLPDGTLVWLNAGSQLSYSSDLNKKKIRRVYLTGEAFFDVSHRSNRPFIVRTDKISVKVLGTAFNIQAYPREHTAEATLLRGSIELSVNDRSGQKVILSPSEKFAFTTGRHSRSGKKDYVRNPRDIRMMIDHVVPVKIGQKEYIEETSWKDDRLVFKNESLEELKPRLERWFNVQIHLESDLPSKYRFTGVFTKESITEALTAMQLIKPFTFKLKAHDVIIY</sequence>
<dbReference type="InterPro" id="IPR006860">
    <property type="entry name" value="FecR"/>
</dbReference>
<evidence type="ECO:0000256" key="1">
    <source>
        <dbReference type="SAM" id="Phobius"/>
    </source>
</evidence>
<dbReference type="InterPro" id="IPR032508">
    <property type="entry name" value="FecR_C"/>
</dbReference>
<dbReference type="Gene3D" id="2.60.120.1440">
    <property type="match status" value="1"/>
</dbReference>
<keyword evidence="1" id="KW-0472">Membrane</keyword>
<dbReference type="PANTHER" id="PTHR30273:SF2">
    <property type="entry name" value="PROTEIN FECR"/>
    <property type="match status" value="1"/>
</dbReference>
<reference evidence="4 5" key="1">
    <citation type="submission" date="2016-10" db="EMBL/GenBank/DDBJ databases">
        <authorList>
            <person name="de Groot N.N."/>
        </authorList>
    </citation>
    <scope>NUCLEOTIDE SEQUENCE [LARGE SCALE GENOMIC DNA]</scope>
    <source>
        <strain evidence="4 5">DSM 19033</strain>
    </source>
</reference>
<organism evidence="4 5">
    <name type="scientific">Pedobacter hartonius</name>
    <dbReference type="NCBI Taxonomy" id="425514"/>
    <lineage>
        <taxon>Bacteria</taxon>
        <taxon>Pseudomonadati</taxon>
        <taxon>Bacteroidota</taxon>
        <taxon>Sphingobacteriia</taxon>
        <taxon>Sphingobacteriales</taxon>
        <taxon>Sphingobacteriaceae</taxon>
        <taxon>Pedobacter</taxon>
    </lineage>
</organism>
<evidence type="ECO:0000313" key="4">
    <source>
        <dbReference type="EMBL" id="SEB18175.1"/>
    </source>
</evidence>
<evidence type="ECO:0000259" key="2">
    <source>
        <dbReference type="Pfam" id="PF04773"/>
    </source>
</evidence>
<gene>
    <name evidence="4" type="ORF">SAMN05443550_11471</name>
</gene>
<dbReference type="Pfam" id="PF04773">
    <property type="entry name" value="FecR"/>
    <property type="match status" value="1"/>
</dbReference>
<proteinExistence type="predicted"/>
<dbReference type="Proteomes" id="UP000198850">
    <property type="component" value="Unassembled WGS sequence"/>
</dbReference>
<dbReference type="PANTHER" id="PTHR30273">
    <property type="entry name" value="PERIPLASMIC SIGNAL SENSOR AND SIGMA FACTOR ACTIVATOR FECR-RELATED"/>
    <property type="match status" value="1"/>
</dbReference>
<evidence type="ECO:0000259" key="3">
    <source>
        <dbReference type="Pfam" id="PF16344"/>
    </source>
</evidence>
<dbReference type="Pfam" id="PF16344">
    <property type="entry name" value="FecR_C"/>
    <property type="match status" value="1"/>
</dbReference>
<dbReference type="GO" id="GO:0016989">
    <property type="term" value="F:sigma factor antagonist activity"/>
    <property type="evidence" value="ECO:0007669"/>
    <property type="project" value="TreeGrafter"/>
</dbReference>